<dbReference type="Pfam" id="PF14219">
    <property type="entry name" value="DUF4328"/>
    <property type="match status" value="1"/>
</dbReference>
<keyword evidence="2" id="KW-0472">Membrane</keyword>
<name>A0A852ZS26_9ACTN</name>
<evidence type="ECO:0000313" key="5">
    <source>
        <dbReference type="Proteomes" id="UP000567795"/>
    </source>
</evidence>
<evidence type="ECO:0000313" key="4">
    <source>
        <dbReference type="EMBL" id="NYI05236.1"/>
    </source>
</evidence>
<feature type="domain" description="DUF4328" evidence="3">
    <location>
        <begin position="101"/>
        <end position="250"/>
    </location>
</feature>
<proteinExistence type="predicted"/>
<dbReference type="RefSeq" id="WP_179814007.1">
    <property type="nucleotide sequence ID" value="NZ_JACBZD010000001.1"/>
</dbReference>
<comment type="caution">
    <text evidence="4">The sequence shown here is derived from an EMBL/GenBank/DDBJ whole genome shotgun (WGS) entry which is preliminary data.</text>
</comment>
<keyword evidence="2" id="KW-0812">Transmembrane</keyword>
<keyword evidence="5" id="KW-1185">Reference proteome</keyword>
<evidence type="ECO:0000256" key="1">
    <source>
        <dbReference type="SAM" id="MobiDB-lite"/>
    </source>
</evidence>
<protein>
    <recommendedName>
        <fullName evidence="3">DUF4328 domain-containing protein</fullName>
    </recommendedName>
</protein>
<feature type="transmembrane region" description="Helical" evidence="2">
    <location>
        <begin position="227"/>
        <end position="246"/>
    </location>
</feature>
<evidence type="ECO:0000259" key="3">
    <source>
        <dbReference type="Pfam" id="PF14219"/>
    </source>
</evidence>
<feature type="region of interest" description="Disordered" evidence="1">
    <location>
        <begin position="305"/>
        <end position="339"/>
    </location>
</feature>
<keyword evidence="2" id="KW-1133">Transmembrane helix</keyword>
<dbReference type="Proteomes" id="UP000567795">
    <property type="component" value="Unassembled WGS sequence"/>
</dbReference>
<accession>A0A852ZS26</accession>
<feature type="transmembrane region" description="Helical" evidence="2">
    <location>
        <begin position="98"/>
        <end position="122"/>
    </location>
</feature>
<sequence length="339" mass="34849">MLCPRCATTTLTASGQCPRCDGVAAPALGSYGSYPVASGVPLIRQASGLAVASQVLLGVCVLVHLVSVVPAWNAYALFDELASDRYAVFVVDGTQEGQALLTVSLLQGLAWIATAAVFICWFQRVRRNAGVFQPQWQRHGQGWSIGSWFVPFAAYVLPARIACDVWLSSEPHRQSAGARPQRIPPLVGTWWTTWVAANILSLVSGLLTGNTAPTADDYTLLAGGYGLLTLSQLFAVAAGVLGLLVVRRVDQMQRVSASGFAGGSWSPSGYGGGAFPTEGGRERGYGYPYGSSGYGPGYGAPGAGYGPGSGAGGGQPGYGAPGYGSPGYGQGGYGPGGNG</sequence>
<gene>
    <name evidence="4" type="ORF">FHU37_002179</name>
</gene>
<evidence type="ECO:0000256" key="2">
    <source>
        <dbReference type="SAM" id="Phobius"/>
    </source>
</evidence>
<dbReference type="InterPro" id="IPR025565">
    <property type="entry name" value="DUF4328"/>
</dbReference>
<dbReference type="EMBL" id="JACBZD010000001">
    <property type="protein sequence ID" value="NYI05236.1"/>
    <property type="molecule type" value="Genomic_DNA"/>
</dbReference>
<feature type="transmembrane region" description="Helical" evidence="2">
    <location>
        <begin position="55"/>
        <end position="78"/>
    </location>
</feature>
<reference evidence="4 5" key="1">
    <citation type="submission" date="2020-07" db="EMBL/GenBank/DDBJ databases">
        <title>Sequencing the genomes of 1000 actinobacteria strains.</title>
        <authorList>
            <person name="Klenk H.-P."/>
        </authorList>
    </citation>
    <scope>NUCLEOTIDE SEQUENCE [LARGE SCALE GENOMIC DNA]</scope>
    <source>
        <strain evidence="4 5">DSM 42178</strain>
    </source>
</reference>
<dbReference type="AlphaFoldDB" id="A0A852ZS26"/>
<feature type="transmembrane region" description="Helical" evidence="2">
    <location>
        <begin position="183"/>
        <end position="207"/>
    </location>
</feature>
<organism evidence="4 5">
    <name type="scientific">Allostreptomyces psammosilenae</name>
    <dbReference type="NCBI Taxonomy" id="1892865"/>
    <lineage>
        <taxon>Bacteria</taxon>
        <taxon>Bacillati</taxon>
        <taxon>Actinomycetota</taxon>
        <taxon>Actinomycetes</taxon>
        <taxon>Kitasatosporales</taxon>
        <taxon>Streptomycetaceae</taxon>
        <taxon>Allostreptomyces</taxon>
    </lineage>
</organism>